<dbReference type="AlphaFoldDB" id="A0A4P6JL22"/>
<keyword evidence="3" id="KW-1185">Reference proteome</keyword>
<dbReference type="Proteomes" id="UP000290365">
    <property type="component" value="Chromosome"/>
</dbReference>
<dbReference type="SUPFAM" id="SSF48452">
    <property type="entry name" value="TPR-like"/>
    <property type="match status" value="1"/>
</dbReference>
<dbReference type="InterPro" id="IPR049945">
    <property type="entry name" value="AAA_22"/>
</dbReference>
<dbReference type="SMART" id="SM00421">
    <property type="entry name" value="HTH_LUXR"/>
    <property type="match status" value="1"/>
</dbReference>
<evidence type="ECO:0000313" key="3">
    <source>
        <dbReference type="Proteomes" id="UP000290365"/>
    </source>
</evidence>
<dbReference type="PANTHER" id="PTHR47691:SF3">
    <property type="entry name" value="HTH-TYPE TRANSCRIPTIONAL REGULATOR RV0890C-RELATED"/>
    <property type="match status" value="1"/>
</dbReference>
<dbReference type="CDD" id="cd06170">
    <property type="entry name" value="LuxR_C_like"/>
    <property type="match status" value="1"/>
</dbReference>
<dbReference type="KEGG" id="kbs:EPA93_07045"/>
<dbReference type="SUPFAM" id="SSF52540">
    <property type="entry name" value="P-loop containing nucleoside triphosphate hydrolases"/>
    <property type="match status" value="1"/>
</dbReference>
<dbReference type="OrthoDB" id="149079at2"/>
<dbReference type="InterPro" id="IPR016032">
    <property type="entry name" value="Sig_transdc_resp-reg_C-effctor"/>
</dbReference>
<evidence type="ECO:0000313" key="2">
    <source>
        <dbReference type="EMBL" id="QBD75773.1"/>
    </source>
</evidence>
<sequence>MSKQKEIMPSRLPIPLTSLVGREAEVSTICTLLACSDLRLLTLTGMGGVGKTRLALSVANQLQKDFPAGVYFVSLASIGDVELVLPALVQALGLSSGEREPLELLQAELATQRLLLVLDNFEHVIAAAPSLVQLLTTCPDLKLLVTSREVLHVRGEREFVVMPLALPDPQDLSTGEALARSSAVTLFLERAREVQPALQLNALTAPLLGEICRRLDGLPLALELAAARLKVLSLHELLDRLSHRLDILTGGPRDLPGRQQTLRQTISWSYELLSDDEKRLFRLLAVFVNGCTLEAAEVVYSRVGGERAQVLDGITSLLNKHLLYKSEQENHQPRWLLHETLREYALEVLAASGELEKARQVHAEYYLGLTAVQLEGVELTTWLTQLQDEYPNLRAAMQWVLQRPEQALVLRLESVLLNFWAGHQRLSECQNLPKRTIEHGQALPVPRSTTEALASQPPGHKPDATKELKAVALQGEARDTYQLVRSLYLFGIIAWIIGDFAVAHMYAQQGLTRARGTEDKFALAYLLDLAGQIALDQDEDSRARTLLEEGLRWHREAGDRLGCMNSLFFLERLHLSLNDMARARAYAEEHLALARTLGYQSGLYGTLVFLGRLALEEGNATRAQDLFVESLSLLRGMRENLVLAVAINLQGIGISLATCGRLREAVRLWGAARALCALLPEERAFVRRARAKAWSELGEVAFDAAWAEGQALTLEQAMDTMEHIALSGLPSAQTDQGALHDLTAREEEVLRLVARGLTDAQIAEALVISPRTVNAHLRSIYTKLQISSRHAATYFALKHGLI</sequence>
<dbReference type="EMBL" id="CP035758">
    <property type="protein sequence ID" value="QBD75773.1"/>
    <property type="molecule type" value="Genomic_DNA"/>
</dbReference>
<organism evidence="2 3">
    <name type="scientific">Ktedonosporobacter rubrisoli</name>
    <dbReference type="NCBI Taxonomy" id="2509675"/>
    <lineage>
        <taxon>Bacteria</taxon>
        <taxon>Bacillati</taxon>
        <taxon>Chloroflexota</taxon>
        <taxon>Ktedonobacteria</taxon>
        <taxon>Ktedonobacterales</taxon>
        <taxon>Ktedonosporobacteraceae</taxon>
        <taxon>Ktedonosporobacter</taxon>
    </lineage>
</organism>
<gene>
    <name evidence="2" type="ORF">EPA93_07045</name>
</gene>
<dbReference type="Gene3D" id="3.40.50.300">
    <property type="entry name" value="P-loop containing nucleotide triphosphate hydrolases"/>
    <property type="match status" value="1"/>
</dbReference>
<accession>A0A4P6JL22</accession>
<dbReference type="PRINTS" id="PR00038">
    <property type="entry name" value="HTHLUXR"/>
</dbReference>
<dbReference type="Pfam" id="PF00196">
    <property type="entry name" value="GerE"/>
    <property type="match status" value="1"/>
</dbReference>
<dbReference type="InterPro" id="IPR036388">
    <property type="entry name" value="WH-like_DNA-bd_sf"/>
</dbReference>
<dbReference type="SUPFAM" id="SSF46894">
    <property type="entry name" value="C-terminal effector domain of the bipartite response regulators"/>
    <property type="match status" value="1"/>
</dbReference>
<dbReference type="InterPro" id="IPR000792">
    <property type="entry name" value="Tscrpt_reg_LuxR_C"/>
</dbReference>
<dbReference type="GO" id="GO:0003677">
    <property type="term" value="F:DNA binding"/>
    <property type="evidence" value="ECO:0007669"/>
    <property type="project" value="InterPro"/>
</dbReference>
<dbReference type="PRINTS" id="PR00364">
    <property type="entry name" value="DISEASERSIST"/>
</dbReference>
<dbReference type="GO" id="GO:0006355">
    <property type="term" value="P:regulation of DNA-templated transcription"/>
    <property type="evidence" value="ECO:0007669"/>
    <property type="project" value="InterPro"/>
</dbReference>
<dbReference type="Gene3D" id="1.25.40.10">
    <property type="entry name" value="Tetratricopeptide repeat domain"/>
    <property type="match status" value="1"/>
</dbReference>
<feature type="domain" description="HTH luxR-type" evidence="1">
    <location>
        <begin position="735"/>
        <end position="800"/>
    </location>
</feature>
<dbReference type="GO" id="GO:0016887">
    <property type="term" value="F:ATP hydrolysis activity"/>
    <property type="evidence" value="ECO:0007669"/>
    <property type="project" value="InterPro"/>
</dbReference>
<dbReference type="RefSeq" id="WP_129886370.1">
    <property type="nucleotide sequence ID" value="NZ_CP035758.1"/>
</dbReference>
<protein>
    <recommendedName>
        <fullName evidence="1">HTH luxR-type domain-containing protein</fullName>
    </recommendedName>
</protein>
<name>A0A4P6JL22_KTERU</name>
<dbReference type="PROSITE" id="PS50043">
    <property type="entry name" value="HTH_LUXR_2"/>
    <property type="match status" value="1"/>
</dbReference>
<proteinExistence type="predicted"/>
<dbReference type="InterPro" id="IPR011990">
    <property type="entry name" value="TPR-like_helical_dom_sf"/>
</dbReference>
<evidence type="ECO:0000259" key="1">
    <source>
        <dbReference type="PROSITE" id="PS50043"/>
    </source>
</evidence>
<reference evidence="2 3" key="1">
    <citation type="submission" date="2019-01" db="EMBL/GenBank/DDBJ databases">
        <title>Ktedonosporobacter rubrisoli SCAWS-G2.</title>
        <authorList>
            <person name="Huang Y."/>
            <person name="Yan B."/>
        </authorList>
    </citation>
    <scope>NUCLEOTIDE SEQUENCE [LARGE SCALE GENOMIC DNA]</scope>
    <source>
        <strain evidence="2 3">SCAWS-G2</strain>
    </source>
</reference>
<dbReference type="InterPro" id="IPR027417">
    <property type="entry name" value="P-loop_NTPase"/>
</dbReference>
<dbReference type="PANTHER" id="PTHR47691">
    <property type="entry name" value="REGULATOR-RELATED"/>
    <property type="match status" value="1"/>
</dbReference>
<dbReference type="Gene3D" id="1.10.10.10">
    <property type="entry name" value="Winged helix-like DNA-binding domain superfamily/Winged helix DNA-binding domain"/>
    <property type="match status" value="1"/>
</dbReference>
<dbReference type="Pfam" id="PF13401">
    <property type="entry name" value="AAA_22"/>
    <property type="match status" value="1"/>
</dbReference>